<dbReference type="SUPFAM" id="SSF48208">
    <property type="entry name" value="Six-hairpin glycosidases"/>
    <property type="match status" value="1"/>
</dbReference>
<evidence type="ECO:0000313" key="3">
    <source>
        <dbReference type="EMBL" id="GGD65107.1"/>
    </source>
</evidence>
<organism evidence="3 4">
    <name type="scientific">Microbacterium murale</name>
    <dbReference type="NCBI Taxonomy" id="1081040"/>
    <lineage>
        <taxon>Bacteria</taxon>
        <taxon>Bacillati</taxon>
        <taxon>Actinomycetota</taxon>
        <taxon>Actinomycetes</taxon>
        <taxon>Micrococcales</taxon>
        <taxon>Microbacteriaceae</taxon>
        <taxon>Microbacterium</taxon>
    </lineage>
</organism>
<dbReference type="EMBL" id="BMCM01000001">
    <property type="protein sequence ID" value="GGD65107.1"/>
    <property type="molecule type" value="Genomic_DNA"/>
</dbReference>
<feature type="domain" description="Non-reducing end beta-L-arabinofuranosidase-like GH127 middle" evidence="2">
    <location>
        <begin position="423"/>
        <end position="512"/>
    </location>
</feature>
<name>A0ABQ1RBM9_9MICO</name>
<comment type="caution">
    <text evidence="3">The sequence shown here is derived from an EMBL/GenBank/DDBJ whole genome shotgun (WGS) entry which is preliminary data.</text>
</comment>
<accession>A0ABQ1RBM9</accession>
<dbReference type="Pfam" id="PF07944">
    <property type="entry name" value="Beta-AFase-like_GH127_cat"/>
    <property type="match status" value="1"/>
</dbReference>
<dbReference type="RefSeq" id="WP_188435000.1">
    <property type="nucleotide sequence ID" value="NZ_BMCM01000001.1"/>
</dbReference>
<dbReference type="Proteomes" id="UP000629365">
    <property type="component" value="Unassembled WGS sequence"/>
</dbReference>
<keyword evidence="4" id="KW-1185">Reference proteome</keyword>
<dbReference type="InterPro" id="IPR049046">
    <property type="entry name" value="Beta-AFase-like_GH127_middle"/>
</dbReference>
<evidence type="ECO:0000313" key="4">
    <source>
        <dbReference type="Proteomes" id="UP000629365"/>
    </source>
</evidence>
<gene>
    <name evidence="3" type="ORF">GCM10007269_05370</name>
</gene>
<evidence type="ECO:0000259" key="2">
    <source>
        <dbReference type="Pfam" id="PF20736"/>
    </source>
</evidence>
<dbReference type="InterPro" id="IPR008928">
    <property type="entry name" value="6-hairpin_glycosidase_sf"/>
</dbReference>
<evidence type="ECO:0000259" key="1">
    <source>
        <dbReference type="Pfam" id="PF07944"/>
    </source>
</evidence>
<proteinExistence type="predicted"/>
<dbReference type="PANTHER" id="PTHR31151">
    <property type="entry name" value="PROLINE-TRNA LIGASE (DUF1680)"/>
    <property type="match status" value="1"/>
</dbReference>
<sequence length="668" mass="73801">MTPTARDSVASFARTLTPLPLGQLRPAGWLRGQLDRQLTGMGGTLDEFWPDVRDSGWIGGPAEGWERGPYWLDAMVPLAFLTGDAKLIGKVTRWVDHIIEHQTNDGWIGPAAGDPSELHHADFGDYDVWPRMIVLKALLQFHSATGDKRIIPAAVRLVKRIGHVLAAHPLHEWGRVRWADLVMSILELHEQTGDDTLLEVAVLVREQGYDWTEHAETFPYREKVTDAVLHSFEDRADGVWMNDDFLATHGVNIAMGLKAMPVWWRASGDERQRAAFSSMLERLDRHHGQATGLFTSDEHLAGTNPSQGTETCTVVELMFSLETALEAWGADEHVADRLERLAFNALPASARSDESAHQYDQQANQVICHVTEDRVYTNNGPESNTFALAPHFGCCTANRHQGWPKFASRLWMRSQDGGLAAISYAPCEIDTEVTGAAVRVRVESQYPFEDRVMIEITAGTGAAFPLHLRIPGWARDSTVTVDGEEPLSPSAGTSITLDRHWGGRHRIVLQWDVPVEVRRGFNDAVTLTRGPIVFAAAIEEGWRVIGGEPPHEMWEVLPLSPWNLALVLDPGAKRPEVELARGPLGDEPFTPDGAPMRLRASASRAPGWRVEHGAAAAPPMSPVSVQGDVQMIDLIPYGAARLRVTEIPWTVVGQTKRTQFAPVPVSAR</sequence>
<dbReference type="Pfam" id="PF20736">
    <property type="entry name" value="Glyco_hydro127M"/>
    <property type="match status" value="1"/>
</dbReference>
<reference evidence="4" key="1">
    <citation type="journal article" date="2019" name="Int. J. Syst. Evol. Microbiol.">
        <title>The Global Catalogue of Microorganisms (GCM) 10K type strain sequencing project: providing services to taxonomists for standard genome sequencing and annotation.</title>
        <authorList>
            <consortium name="The Broad Institute Genomics Platform"/>
            <consortium name="The Broad Institute Genome Sequencing Center for Infectious Disease"/>
            <person name="Wu L."/>
            <person name="Ma J."/>
        </authorList>
    </citation>
    <scope>NUCLEOTIDE SEQUENCE [LARGE SCALE GENOMIC DNA]</scope>
    <source>
        <strain evidence="4">CCM 7640</strain>
    </source>
</reference>
<dbReference type="PANTHER" id="PTHR31151:SF0">
    <property type="entry name" value="PROLINE-TRNA LIGASE (DUF1680)"/>
    <property type="match status" value="1"/>
</dbReference>
<feature type="domain" description="Non-reducing end beta-L-arabinofuranosidase-like GH127 catalytic" evidence="1">
    <location>
        <begin position="70"/>
        <end position="407"/>
    </location>
</feature>
<protein>
    <submittedName>
        <fullName evidence="3">Uncharacterized protein</fullName>
    </submittedName>
</protein>
<dbReference type="InterPro" id="IPR012878">
    <property type="entry name" value="Beta-AFase-like_GH127_cat"/>
</dbReference>